<protein>
    <submittedName>
        <fullName evidence="2">Transposase</fullName>
    </submittedName>
</protein>
<keyword evidence="3" id="KW-1185">Reference proteome</keyword>
<organism evidence="2 3">
    <name type="scientific">Spongiibacter pelagi</name>
    <dbReference type="NCBI Taxonomy" id="2760804"/>
    <lineage>
        <taxon>Bacteria</taxon>
        <taxon>Pseudomonadati</taxon>
        <taxon>Pseudomonadota</taxon>
        <taxon>Gammaproteobacteria</taxon>
        <taxon>Cellvibrionales</taxon>
        <taxon>Spongiibacteraceae</taxon>
        <taxon>Spongiibacter</taxon>
    </lineage>
</organism>
<dbReference type="Pfam" id="PF13683">
    <property type="entry name" value="rve_3"/>
    <property type="match status" value="1"/>
</dbReference>
<accession>A0A927C2T4</accession>
<dbReference type="EMBL" id="JACXLD010000019">
    <property type="protein sequence ID" value="MBD2860264.1"/>
    <property type="molecule type" value="Genomic_DNA"/>
</dbReference>
<comment type="caution">
    <text evidence="2">The sequence shown here is derived from an EMBL/GenBank/DDBJ whole genome shotgun (WGS) entry which is preliminary data.</text>
</comment>
<dbReference type="InterPro" id="IPR001584">
    <property type="entry name" value="Integrase_cat-core"/>
</dbReference>
<evidence type="ECO:0000313" key="3">
    <source>
        <dbReference type="Proteomes" id="UP000610558"/>
    </source>
</evidence>
<gene>
    <name evidence="2" type="ORF">IB286_14795</name>
</gene>
<dbReference type="InterPro" id="IPR012337">
    <property type="entry name" value="RNaseH-like_sf"/>
</dbReference>
<dbReference type="AlphaFoldDB" id="A0A927C2T4"/>
<reference evidence="2" key="1">
    <citation type="submission" date="2020-09" db="EMBL/GenBank/DDBJ databases">
        <authorList>
            <person name="Yoon J.-W."/>
        </authorList>
    </citation>
    <scope>NUCLEOTIDE SEQUENCE</scope>
    <source>
        <strain evidence="2">KMU-158</strain>
    </source>
</reference>
<dbReference type="GO" id="GO:0015074">
    <property type="term" value="P:DNA integration"/>
    <property type="evidence" value="ECO:0007669"/>
    <property type="project" value="InterPro"/>
</dbReference>
<name>A0A927C2T4_9GAMM</name>
<dbReference type="Proteomes" id="UP000610558">
    <property type="component" value="Unassembled WGS sequence"/>
</dbReference>
<evidence type="ECO:0000313" key="2">
    <source>
        <dbReference type="EMBL" id="MBD2860264.1"/>
    </source>
</evidence>
<evidence type="ECO:0000259" key="1">
    <source>
        <dbReference type="Pfam" id="PF13683"/>
    </source>
</evidence>
<proteinExistence type="predicted"/>
<dbReference type="SUPFAM" id="SSF53098">
    <property type="entry name" value="Ribonuclease H-like"/>
    <property type="match status" value="1"/>
</dbReference>
<feature type="domain" description="Integrase catalytic" evidence="1">
    <location>
        <begin position="3"/>
        <end position="56"/>
    </location>
</feature>
<sequence>MDDNAHIESWFRTCKYAPGYPPGGFETLAAAREWVLRFVTWYNGSHRHSGIAYVTPEQRHNGTAEPLLVQRRAVYEAARQRHPLRWKRHPRPWQAPDHVWLNPPPATTLKAAA</sequence>